<evidence type="ECO:0000256" key="3">
    <source>
        <dbReference type="PIRSR" id="PIRSR000149-1"/>
    </source>
</evidence>
<feature type="binding site" evidence="4">
    <location>
        <position position="233"/>
    </location>
    <ligand>
        <name>D-glyceraldehyde 3-phosphate</name>
        <dbReference type="ChEBI" id="CHEBI:59776"/>
    </ligand>
</feature>
<feature type="active site" description="Nucleophile" evidence="3">
    <location>
        <position position="152"/>
    </location>
</feature>
<dbReference type="AlphaFoldDB" id="A0A1V0URR9"/>
<evidence type="ECO:0000313" key="10">
    <source>
        <dbReference type="Proteomes" id="UP000192727"/>
    </source>
</evidence>
<evidence type="ECO:0000256" key="7">
    <source>
        <dbReference type="RuleBase" id="RU000397"/>
    </source>
</evidence>
<dbReference type="Gene3D" id="3.30.360.10">
    <property type="entry name" value="Dihydrodipicolinate Reductase, domain 2"/>
    <property type="match status" value="1"/>
</dbReference>
<feature type="binding site" evidence="4">
    <location>
        <begin position="210"/>
        <end position="211"/>
    </location>
    <ligand>
        <name>D-glyceraldehyde 3-phosphate</name>
        <dbReference type="ChEBI" id="CHEBI:59776"/>
    </ligand>
</feature>
<name>A0A1V0URR9_9BACL</name>
<dbReference type="InterPro" id="IPR020829">
    <property type="entry name" value="GlycerAld_3-P_DH_cat"/>
</dbReference>
<dbReference type="Pfam" id="PF00044">
    <property type="entry name" value="Gp_dh_N"/>
    <property type="match status" value="1"/>
</dbReference>
<keyword evidence="5" id="KW-0547">Nucleotide-binding</keyword>
<dbReference type="RefSeq" id="WP_083039781.1">
    <property type="nucleotide sequence ID" value="NZ_CP020557.1"/>
</dbReference>
<dbReference type="PIRSF" id="PIRSF000149">
    <property type="entry name" value="GAP_DH"/>
    <property type="match status" value="1"/>
</dbReference>
<dbReference type="EMBL" id="CP020557">
    <property type="protein sequence ID" value="ARF67985.1"/>
    <property type="molecule type" value="Genomic_DNA"/>
</dbReference>
<feature type="site" description="Activates thiol group during catalysis" evidence="6">
    <location>
        <position position="179"/>
    </location>
</feature>
<keyword evidence="5" id="KW-0520">NAD</keyword>
<dbReference type="FunFam" id="3.40.50.720:FF:000001">
    <property type="entry name" value="Glyceraldehyde-3-phosphate dehydrogenase"/>
    <property type="match status" value="1"/>
</dbReference>
<feature type="binding site" evidence="5">
    <location>
        <begin position="10"/>
        <end position="11"/>
    </location>
    <ligand>
        <name>NAD(+)</name>
        <dbReference type="ChEBI" id="CHEBI:57540"/>
    </ligand>
</feature>
<evidence type="ECO:0000256" key="1">
    <source>
        <dbReference type="ARBA" id="ARBA00007406"/>
    </source>
</evidence>
<dbReference type="GO" id="GO:0016620">
    <property type="term" value="F:oxidoreductase activity, acting on the aldehyde or oxo group of donors, NAD or NADP as acceptor"/>
    <property type="evidence" value="ECO:0007669"/>
    <property type="project" value="InterPro"/>
</dbReference>
<feature type="binding site" evidence="5">
    <location>
        <position position="314"/>
    </location>
    <ligand>
        <name>NAD(+)</name>
        <dbReference type="ChEBI" id="CHEBI:57540"/>
    </ligand>
</feature>
<sequence length="353" mass="38506">MKVGISGLGRIGRLVLRSIFGEEQPKVNVAAINCSHPASTIAHLLKYDSVHGIWNADISYTEDEIAINGHPVKIVRERKPEELPWDELGVGFVIDATGKFNNREGAVRHLAAGSRKVLITAPGKQMDATIVMGVNENSYCPENHHLLSAASCTTNCVAPVLKIMDDAFAVKSGWITTVHAFTNDQNHLDNPHKDLRRARGCTQSVIPTTTGVGKALLEILPHLAPHVHGISLRVPTPDVSLADLTLELEREVTVEEVRDVLKGAAQGSYAAIFGYTEEPLVSSDFIGNDKSAVVDGLSLMATGRQLKVLAWYDNEWAYACRVVDLCHYIVQQGQLTLHMKRTELMVPQVASGI</sequence>
<evidence type="ECO:0000256" key="4">
    <source>
        <dbReference type="PIRSR" id="PIRSR000149-2"/>
    </source>
</evidence>
<dbReference type="InterPro" id="IPR020828">
    <property type="entry name" value="GlycerAld_3-P_DH_NAD(P)-bd"/>
</dbReference>
<feature type="binding site" evidence="5">
    <location>
        <position position="78"/>
    </location>
    <ligand>
        <name>NAD(+)</name>
        <dbReference type="ChEBI" id="CHEBI:57540"/>
    </ligand>
</feature>
<evidence type="ECO:0000256" key="5">
    <source>
        <dbReference type="PIRSR" id="PIRSR000149-3"/>
    </source>
</evidence>
<dbReference type="Gene3D" id="3.40.50.720">
    <property type="entry name" value="NAD(P)-binding Rossmann-like Domain"/>
    <property type="match status" value="1"/>
</dbReference>
<dbReference type="FunFam" id="3.30.360.10:FF:000002">
    <property type="entry name" value="Glyceraldehyde-3-phosphate dehydrogenase"/>
    <property type="match status" value="1"/>
</dbReference>
<dbReference type="InterPro" id="IPR006424">
    <property type="entry name" value="Glyceraldehyde-3-P_DH_1"/>
</dbReference>
<dbReference type="InterPro" id="IPR036291">
    <property type="entry name" value="NAD(P)-bd_dom_sf"/>
</dbReference>
<dbReference type="PRINTS" id="PR00078">
    <property type="entry name" value="G3PDHDRGNASE"/>
</dbReference>
<organism evidence="9 10">
    <name type="scientific">Paenibacillus larvae subsp. pulvifaciens</name>
    <dbReference type="NCBI Taxonomy" id="1477"/>
    <lineage>
        <taxon>Bacteria</taxon>
        <taxon>Bacillati</taxon>
        <taxon>Bacillota</taxon>
        <taxon>Bacilli</taxon>
        <taxon>Bacillales</taxon>
        <taxon>Paenibacillaceae</taxon>
        <taxon>Paenibacillus</taxon>
    </lineage>
</organism>
<feature type="binding site" evidence="4">
    <location>
        <position position="182"/>
    </location>
    <ligand>
        <name>D-glyceraldehyde 3-phosphate</name>
        <dbReference type="ChEBI" id="CHEBI:59776"/>
    </ligand>
</feature>
<accession>A0A1V0URR9</accession>
<evidence type="ECO:0000256" key="6">
    <source>
        <dbReference type="PIRSR" id="PIRSR000149-4"/>
    </source>
</evidence>
<dbReference type="NCBIfam" id="TIGR01534">
    <property type="entry name" value="GAPDH-I"/>
    <property type="match status" value="1"/>
</dbReference>
<reference evidence="9 10" key="1">
    <citation type="submission" date="2017-03" db="EMBL/GenBank/DDBJ databases">
        <title>Paenibacillus larvae genome sequencing.</title>
        <authorList>
            <person name="Dingman D.W."/>
        </authorList>
    </citation>
    <scope>NUCLEOTIDE SEQUENCE [LARGE SCALE GENOMIC DNA]</scope>
    <source>
        <strain evidence="9 10">SAG 10367</strain>
    </source>
</reference>
<dbReference type="SMART" id="SM00846">
    <property type="entry name" value="Gp_dh_N"/>
    <property type="match status" value="1"/>
</dbReference>
<proteinExistence type="inferred from homology"/>
<dbReference type="InterPro" id="IPR020831">
    <property type="entry name" value="GlycerAld/Erythrose_P_DH"/>
</dbReference>
<dbReference type="Proteomes" id="UP000192727">
    <property type="component" value="Chromosome"/>
</dbReference>
<dbReference type="Pfam" id="PF02800">
    <property type="entry name" value="Gp_dh_C"/>
    <property type="match status" value="1"/>
</dbReference>
<evidence type="ECO:0000313" key="9">
    <source>
        <dbReference type="EMBL" id="ARF67985.1"/>
    </source>
</evidence>
<feature type="binding site" evidence="4">
    <location>
        <begin position="151"/>
        <end position="153"/>
    </location>
    <ligand>
        <name>D-glyceraldehyde 3-phosphate</name>
        <dbReference type="ChEBI" id="CHEBI:59776"/>
    </ligand>
</feature>
<dbReference type="GO" id="GO:0006006">
    <property type="term" value="P:glucose metabolic process"/>
    <property type="evidence" value="ECO:0007669"/>
    <property type="project" value="InterPro"/>
</dbReference>
<comment type="similarity">
    <text evidence="1 7">Belongs to the glyceraldehyde-3-phosphate dehydrogenase family.</text>
</comment>
<evidence type="ECO:0000256" key="2">
    <source>
        <dbReference type="ARBA" id="ARBA00023002"/>
    </source>
</evidence>
<dbReference type="GO" id="GO:0051287">
    <property type="term" value="F:NAD binding"/>
    <property type="evidence" value="ECO:0007669"/>
    <property type="project" value="InterPro"/>
</dbReference>
<dbReference type="CDD" id="cd05214">
    <property type="entry name" value="GAPDH_I_N"/>
    <property type="match status" value="1"/>
</dbReference>
<evidence type="ECO:0000259" key="8">
    <source>
        <dbReference type="SMART" id="SM00846"/>
    </source>
</evidence>
<dbReference type="SUPFAM" id="SSF51735">
    <property type="entry name" value="NAD(P)-binding Rossmann-fold domains"/>
    <property type="match status" value="1"/>
</dbReference>
<keyword evidence="2" id="KW-0560">Oxidoreductase</keyword>
<gene>
    <name evidence="9" type="ORF">B7C51_09310</name>
</gene>
<feature type="domain" description="Glyceraldehyde 3-phosphate dehydrogenase NAD(P) binding" evidence="8">
    <location>
        <begin position="1"/>
        <end position="152"/>
    </location>
</feature>
<dbReference type="PANTHER" id="PTHR43148">
    <property type="entry name" value="GLYCERALDEHYDE-3-PHOSPHATE DEHYDROGENASE 2"/>
    <property type="match status" value="1"/>
</dbReference>
<protein>
    <submittedName>
        <fullName evidence="9">Type I glyceraldehyde-3-phosphate dehydrogenase</fullName>
    </submittedName>
</protein>
<dbReference type="SUPFAM" id="SSF55347">
    <property type="entry name" value="Glyceraldehyde-3-phosphate dehydrogenase-like, C-terminal domain"/>
    <property type="match status" value="1"/>
</dbReference>
<feature type="binding site" evidence="5">
    <location>
        <position position="120"/>
    </location>
    <ligand>
        <name>NAD(+)</name>
        <dbReference type="ChEBI" id="CHEBI:57540"/>
    </ligand>
</feature>
<dbReference type="GO" id="GO:0050661">
    <property type="term" value="F:NADP binding"/>
    <property type="evidence" value="ECO:0007669"/>
    <property type="project" value="InterPro"/>
</dbReference>
<dbReference type="CDD" id="cd18126">
    <property type="entry name" value="GAPDH_I_C"/>
    <property type="match status" value="1"/>
</dbReference>